<dbReference type="InterPro" id="IPR007448">
    <property type="entry name" value="Sigma70_reg_Rsd_AlgQ"/>
</dbReference>
<organism evidence="4 5">
    <name type="scientific">Candidatus Endonucleibacter bathymodioli</name>
    <dbReference type="NCBI Taxonomy" id="539814"/>
    <lineage>
        <taxon>Bacteria</taxon>
        <taxon>Pseudomonadati</taxon>
        <taxon>Pseudomonadota</taxon>
        <taxon>Gammaproteobacteria</taxon>
        <taxon>Oceanospirillales</taxon>
        <taxon>Endozoicomonadaceae</taxon>
        <taxon>Candidatus Endonucleibacter</taxon>
    </lineage>
</organism>
<keyword evidence="1 3" id="KW-0805">Transcription regulation</keyword>
<comment type="similarity">
    <text evidence="3">Belongs to the Rsd/AlgQ family.</text>
</comment>
<proteinExistence type="inferred from homology"/>
<dbReference type="Gene3D" id="1.20.120.1370">
    <property type="entry name" value="Regulator of RNA polymerase sigma(70) subunit, domain 4"/>
    <property type="match status" value="1"/>
</dbReference>
<comment type="caution">
    <text evidence="4">The sequence shown here is derived from an EMBL/GenBank/DDBJ whole genome shotgun (WGS) entry which is preliminary data.</text>
</comment>
<name>A0AA90NMP0_9GAMM</name>
<reference evidence="4 5" key="1">
    <citation type="journal article" date="2023" name="bioRxiv">
        <title>An intranuclear bacterial parasite of deep-sea mussels expresses apoptosis inhibitors acquired from its host.</title>
        <authorList>
            <person name="Gonzalez Porras M.A."/>
            <person name="Assie A."/>
            <person name="Tietjen M."/>
            <person name="Violette M."/>
            <person name="Kleiner M."/>
            <person name="Gruber-Vodicka H."/>
            <person name="Dubilier N."/>
            <person name="Leisch N."/>
        </authorList>
    </citation>
    <scope>NUCLEOTIDE SEQUENCE [LARGE SCALE GENOMIC DNA]</scope>
    <source>
        <strain evidence="4">IAP13</strain>
    </source>
</reference>
<keyword evidence="5" id="KW-1185">Reference proteome</keyword>
<evidence type="ECO:0000256" key="1">
    <source>
        <dbReference type="ARBA" id="ARBA00023015"/>
    </source>
</evidence>
<protein>
    <submittedName>
        <fullName evidence="4">Sigma D regulator</fullName>
    </submittedName>
</protein>
<dbReference type="InterPro" id="IPR038309">
    <property type="entry name" value="Rsd/AlgQ_sf"/>
</dbReference>
<gene>
    <name evidence="4" type="primary">rsd</name>
    <name evidence="4" type="ORF">QS748_09575</name>
</gene>
<dbReference type="PIRSF" id="PIRSF016548">
    <property type="entry name" value="Rsd_AlgQ"/>
    <property type="match status" value="1"/>
</dbReference>
<evidence type="ECO:0000256" key="3">
    <source>
        <dbReference type="RuleBase" id="RU004409"/>
    </source>
</evidence>
<evidence type="ECO:0000313" key="5">
    <source>
        <dbReference type="Proteomes" id="UP001178148"/>
    </source>
</evidence>
<dbReference type="GO" id="GO:0006355">
    <property type="term" value="P:regulation of DNA-templated transcription"/>
    <property type="evidence" value="ECO:0007669"/>
    <property type="project" value="InterPro"/>
</dbReference>
<keyword evidence="2 3" id="KW-0804">Transcription</keyword>
<sequence length="154" mass="17675">MLEDCRAAKERWGGVSKIIDRWLSERQDMIVLYCSINGVEQLGSDKRSLIIKLKEFCQIMVDYVSVGHFEIYEQLNQEGFEFDDGGIEIAQALYPQIESNTHECLDFNDRCELISSVKGLQEALSALGEALEERFILEDKLIETLHESHRESVS</sequence>
<dbReference type="AlphaFoldDB" id="A0AA90NMP0"/>
<evidence type="ECO:0000313" key="4">
    <source>
        <dbReference type="EMBL" id="MDP0589412.1"/>
    </source>
</evidence>
<evidence type="ECO:0000256" key="2">
    <source>
        <dbReference type="ARBA" id="ARBA00023163"/>
    </source>
</evidence>
<accession>A0AA90NMP0</accession>
<dbReference type="Pfam" id="PF04353">
    <property type="entry name" value="Rsd_AlgQ"/>
    <property type="match status" value="1"/>
</dbReference>
<dbReference type="Proteomes" id="UP001178148">
    <property type="component" value="Unassembled WGS sequence"/>
</dbReference>
<dbReference type="NCBIfam" id="NF008723">
    <property type="entry name" value="PRK11718.1"/>
    <property type="match status" value="1"/>
</dbReference>
<dbReference type="EMBL" id="JASXSV010000014">
    <property type="protein sequence ID" value="MDP0589412.1"/>
    <property type="molecule type" value="Genomic_DNA"/>
</dbReference>